<accession>A0A5N6KXN2</accession>
<organism evidence="2 3">
    <name type="scientific">Carpinus fangiana</name>
    <dbReference type="NCBI Taxonomy" id="176857"/>
    <lineage>
        <taxon>Eukaryota</taxon>
        <taxon>Viridiplantae</taxon>
        <taxon>Streptophyta</taxon>
        <taxon>Embryophyta</taxon>
        <taxon>Tracheophyta</taxon>
        <taxon>Spermatophyta</taxon>
        <taxon>Magnoliopsida</taxon>
        <taxon>eudicotyledons</taxon>
        <taxon>Gunneridae</taxon>
        <taxon>Pentapetalae</taxon>
        <taxon>rosids</taxon>
        <taxon>fabids</taxon>
        <taxon>Fagales</taxon>
        <taxon>Betulaceae</taxon>
        <taxon>Carpinus</taxon>
    </lineage>
</organism>
<name>A0A5N6KXN2_9ROSI</name>
<dbReference type="AlphaFoldDB" id="A0A5N6KXN2"/>
<dbReference type="Proteomes" id="UP000327013">
    <property type="component" value="Unassembled WGS sequence"/>
</dbReference>
<evidence type="ECO:0000256" key="1">
    <source>
        <dbReference type="SAM" id="MobiDB-lite"/>
    </source>
</evidence>
<comment type="caution">
    <text evidence="2">The sequence shown here is derived from an EMBL/GenBank/DDBJ whole genome shotgun (WGS) entry which is preliminary data.</text>
</comment>
<dbReference type="EMBL" id="VIBQ01000016">
    <property type="protein sequence ID" value="KAB8356488.1"/>
    <property type="molecule type" value="Genomic_DNA"/>
</dbReference>
<keyword evidence="3" id="KW-1185">Reference proteome</keyword>
<protein>
    <submittedName>
        <fullName evidence="2">Uncharacterized protein</fullName>
    </submittedName>
</protein>
<feature type="region of interest" description="Disordered" evidence="1">
    <location>
        <begin position="27"/>
        <end position="49"/>
    </location>
</feature>
<reference evidence="2 3" key="1">
    <citation type="submission" date="2019-06" db="EMBL/GenBank/DDBJ databases">
        <title>A chromosomal-level reference genome of Carpinus fangiana (Coryloideae, Betulaceae).</title>
        <authorList>
            <person name="Yang X."/>
            <person name="Wang Z."/>
            <person name="Zhang L."/>
            <person name="Hao G."/>
            <person name="Liu J."/>
            <person name="Yang Y."/>
        </authorList>
    </citation>
    <scope>NUCLEOTIDE SEQUENCE [LARGE SCALE GENOMIC DNA]</scope>
    <source>
        <strain evidence="2">Cfa_2016G</strain>
        <tissue evidence="2">Leaf</tissue>
    </source>
</reference>
<evidence type="ECO:0000313" key="2">
    <source>
        <dbReference type="EMBL" id="KAB8356488.1"/>
    </source>
</evidence>
<proteinExistence type="predicted"/>
<evidence type="ECO:0000313" key="3">
    <source>
        <dbReference type="Proteomes" id="UP000327013"/>
    </source>
</evidence>
<sequence length="249" mass="27920">MAFRRHVRPQKPVVEGSYRTSLLAVSHAGSPVEPPTHQTQASNPFLLRDAPRRSTTRALEDLDPPASRHYALFTRRFRLCRRSIGNLYAPRRPAHPTLPGQGRNEVGSAVCNRTPGLAADPPSRHLCQEHMVRWKRPPHAPSVRPIPETLHRSLTLGGNFGRSVVVENGTYLNTDLHDVGQVLIECQVARSDCTNGPFEAEMIRIHSQSHVVDDSFESFTKRLLDDAVPAQSKFRENVRSHSPRRDSAD</sequence>
<gene>
    <name evidence="2" type="ORF">FH972_024071</name>
</gene>